<feature type="active site" description="Nucleophile" evidence="4">
    <location>
        <position position="181"/>
    </location>
</feature>
<feature type="active site" description="Proton acceptor" evidence="4">
    <location>
        <position position="385"/>
    </location>
</feature>
<dbReference type="InterPro" id="IPR000639">
    <property type="entry name" value="Epox_hydrolase-like"/>
</dbReference>
<dbReference type="Proteomes" id="UP001314263">
    <property type="component" value="Unassembled WGS sequence"/>
</dbReference>
<organism evidence="6 7">
    <name type="scientific">Coccomyxa viridis</name>
    <dbReference type="NCBI Taxonomy" id="1274662"/>
    <lineage>
        <taxon>Eukaryota</taxon>
        <taxon>Viridiplantae</taxon>
        <taxon>Chlorophyta</taxon>
        <taxon>core chlorophytes</taxon>
        <taxon>Trebouxiophyceae</taxon>
        <taxon>Trebouxiophyceae incertae sedis</taxon>
        <taxon>Coccomyxaceae</taxon>
        <taxon>Coccomyxa</taxon>
    </lineage>
</organism>
<reference evidence="6 7" key="1">
    <citation type="submission" date="2023-10" db="EMBL/GenBank/DDBJ databases">
        <authorList>
            <person name="Maclean D."/>
            <person name="Macfadyen A."/>
        </authorList>
    </citation>
    <scope>NUCLEOTIDE SEQUENCE [LARGE SCALE GENOMIC DNA]</scope>
</reference>
<evidence type="ECO:0000256" key="3">
    <source>
        <dbReference type="ARBA" id="ARBA00022801"/>
    </source>
</evidence>
<dbReference type="PRINTS" id="PR00412">
    <property type="entry name" value="EPOXHYDRLASE"/>
</dbReference>
<feature type="domain" description="Epoxide hydrolase N-terminal" evidence="5">
    <location>
        <begin position="10"/>
        <end position="112"/>
    </location>
</feature>
<evidence type="ECO:0000259" key="5">
    <source>
        <dbReference type="Pfam" id="PF06441"/>
    </source>
</evidence>
<protein>
    <recommendedName>
        <fullName evidence="5">Epoxide hydrolase N-terminal domain-containing protein</fullName>
    </recommendedName>
</protein>
<dbReference type="InterPro" id="IPR016292">
    <property type="entry name" value="Epoxide_hydrolase"/>
</dbReference>
<keyword evidence="7" id="KW-1185">Reference proteome</keyword>
<dbReference type="Pfam" id="PF06441">
    <property type="entry name" value="EHN"/>
    <property type="match status" value="1"/>
</dbReference>
<dbReference type="InterPro" id="IPR029058">
    <property type="entry name" value="AB_hydrolase_fold"/>
</dbReference>
<comment type="caution">
    <text evidence="6">The sequence shown here is derived from an EMBL/GenBank/DDBJ whole genome shotgun (WGS) entry which is preliminary data.</text>
</comment>
<dbReference type="PANTHER" id="PTHR21661:SF35">
    <property type="entry name" value="EPOXIDE HYDROLASE"/>
    <property type="match status" value="1"/>
</dbReference>
<dbReference type="PIRSF" id="PIRSF001112">
    <property type="entry name" value="Epoxide_hydrolase"/>
    <property type="match status" value="1"/>
</dbReference>
<dbReference type="GO" id="GO:0004301">
    <property type="term" value="F:epoxide hydrolase activity"/>
    <property type="evidence" value="ECO:0007669"/>
    <property type="project" value="TreeGrafter"/>
</dbReference>
<name>A0AAV1II58_9CHLO</name>
<accession>A0AAV1II58</accession>
<dbReference type="SUPFAM" id="SSF53474">
    <property type="entry name" value="alpha/beta-Hydrolases"/>
    <property type="match status" value="1"/>
</dbReference>
<gene>
    <name evidence="6" type="ORF">CVIRNUC_010182</name>
</gene>
<feature type="active site" description="Proton donor" evidence="4">
    <location>
        <position position="326"/>
    </location>
</feature>
<evidence type="ECO:0000256" key="2">
    <source>
        <dbReference type="ARBA" id="ARBA00022797"/>
    </source>
</evidence>
<dbReference type="PANTHER" id="PTHR21661">
    <property type="entry name" value="EPOXIDE HYDROLASE 1-RELATED"/>
    <property type="match status" value="1"/>
</dbReference>
<evidence type="ECO:0000313" key="7">
    <source>
        <dbReference type="Proteomes" id="UP001314263"/>
    </source>
</evidence>
<dbReference type="InterPro" id="IPR010497">
    <property type="entry name" value="Epoxide_hydro_N"/>
</dbReference>
<proteinExistence type="inferred from homology"/>
<evidence type="ECO:0000256" key="4">
    <source>
        <dbReference type="PIRSR" id="PIRSR001112-1"/>
    </source>
</evidence>
<comment type="similarity">
    <text evidence="1">Belongs to the peptidase S33 family.</text>
</comment>
<evidence type="ECO:0000256" key="1">
    <source>
        <dbReference type="ARBA" id="ARBA00010088"/>
    </source>
</evidence>
<dbReference type="EMBL" id="CAUYUE010000016">
    <property type="protein sequence ID" value="CAK0786968.1"/>
    <property type="molecule type" value="Genomic_DNA"/>
</dbReference>
<evidence type="ECO:0000313" key="6">
    <source>
        <dbReference type="EMBL" id="CAK0786968.1"/>
    </source>
</evidence>
<sequence length="407" mass="46087">MASEDVKPKKLIVHVAEEDIADLKQRLNKTRWPDELEGVDWDYGVPKAYIKELAHYWETSFDWRQAESMINTFANYEMDVNGIALHFVHERSSDPNAIPLIFSHGWPGSFIEAFKIIKKLTNPGENGGKKQAFHVVVPSLPGYSFSSSPTQRGFGVSEIAKTFNELMLKLGYSTYVAQGGDWGAAISSALGGIYPQHCRAIHINLCFAQPSYTNPWHVAQLLNARLPIANWFPLTISYEEMTNLDEAMKWRIHETGYSGIHSTKPQTLSYALTDSPVGLLAWIVEKFRAWSDCGGDVESRFTKDELLTNVAIYWFNKNIVGSMRLYYESMGPNAIASQSAVRLSQKIRVPTAVANFPRELFRAPKAWAASRYNLKQWSKFQKGGHFAAMEEPELLAEDIIKFFSKHH</sequence>
<dbReference type="Gene3D" id="3.40.50.1820">
    <property type="entry name" value="alpha/beta hydrolase"/>
    <property type="match status" value="1"/>
</dbReference>
<keyword evidence="3" id="KW-0378">Hydrolase</keyword>
<keyword evidence="2" id="KW-0058">Aromatic hydrocarbons catabolism</keyword>
<dbReference type="AlphaFoldDB" id="A0AAV1II58"/>
<dbReference type="GO" id="GO:0097176">
    <property type="term" value="P:epoxide metabolic process"/>
    <property type="evidence" value="ECO:0007669"/>
    <property type="project" value="TreeGrafter"/>
</dbReference>